<name>A0ABX1QRH5_9FLAO</name>
<dbReference type="RefSeq" id="WP_169523456.1">
    <property type="nucleotide sequence ID" value="NZ_JAAMPT010000204.1"/>
</dbReference>
<sequence length="120" mass="14042">MAKSLAILFAVIYLLPTTVLSEVLKLPLFVEHYAEYQGDLTDFLVHHYGGHEKDADWETDQKLPFMDLNPTMTFVFDMPKTDIFVPRPEFFITSKEVTDLYKKDFTNDYLTEIFRPPQIS</sequence>
<evidence type="ECO:0000313" key="1">
    <source>
        <dbReference type="EMBL" id="NMH24875.1"/>
    </source>
</evidence>
<accession>A0ABX1QRH5</accession>
<evidence type="ECO:0000313" key="2">
    <source>
        <dbReference type="Proteomes" id="UP000767947"/>
    </source>
</evidence>
<dbReference type="EMBL" id="JAAMPT010000204">
    <property type="protein sequence ID" value="NMH24875.1"/>
    <property type="molecule type" value="Genomic_DNA"/>
</dbReference>
<reference evidence="1 2" key="1">
    <citation type="submission" date="2020-02" db="EMBL/GenBank/DDBJ databases">
        <title>Flavobacterium sp. genome.</title>
        <authorList>
            <person name="Jung H.S."/>
            <person name="Baek J.H."/>
            <person name="Jeon C.O."/>
        </authorList>
    </citation>
    <scope>NUCLEOTIDE SEQUENCE [LARGE SCALE GENOMIC DNA]</scope>
    <source>
        <strain evidence="1 2">SE-s27</strain>
    </source>
</reference>
<keyword evidence="2" id="KW-1185">Reference proteome</keyword>
<organism evidence="1 2">
    <name type="scientific">Flavobacterium solisilvae</name>
    <dbReference type="NCBI Taxonomy" id="1852019"/>
    <lineage>
        <taxon>Bacteria</taxon>
        <taxon>Pseudomonadati</taxon>
        <taxon>Bacteroidota</taxon>
        <taxon>Flavobacteriia</taxon>
        <taxon>Flavobacteriales</taxon>
        <taxon>Flavobacteriaceae</taxon>
        <taxon>Flavobacterium</taxon>
    </lineage>
</organism>
<gene>
    <name evidence="1" type="ORF">G6042_06290</name>
</gene>
<proteinExistence type="predicted"/>
<comment type="caution">
    <text evidence="1">The sequence shown here is derived from an EMBL/GenBank/DDBJ whole genome shotgun (WGS) entry which is preliminary data.</text>
</comment>
<protein>
    <submittedName>
        <fullName evidence="1">Uncharacterized protein</fullName>
    </submittedName>
</protein>
<dbReference type="Proteomes" id="UP000767947">
    <property type="component" value="Unassembled WGS sequence"/>
</dbReference>